<dbReference type="InterPro" id="IPR036390">
    <property type="entry name" value="WH_DNA-bd_sf"/>
</dbReference>
<gene>
    <name evidence="6" type="ORF">BFW87_01505</name>
</gene>
<evidence type="ECO:0000256" key="3">
    <source>
        <dbReference type="ARBA" id="ARBA00023125"/>
    </source>
</evidence>
<dbReference type="AlphaFoldDB" id="A0A1T2Z7W1"/>
<protein>
    <submittedName>
        <fullName evidence="6">LysR family transcriptional regulator</fullName>
    </submittedName>
</protein>
<evidence type="ECO:0000313" key="6">
    <source>
        <dbReference type="EMBL" id="OPB00399.1"/>
    </source>
</evidence>
<dbReference type="Gene3D" id="3.40.190.290">
    <property type="match status" value="1"/>
</dbReference>
<keyword evidence="3" id="KW-0238">DNA-binding</keyword>
<dbReference type="SUPFAM" id="SSF46785">
    <property type="entry name" value="Winged helix' DNA-binding domain"/>
    <property type="match status" value="1"/>
</dbReference>
<dbReference type="EMBL" id="MSDF01000002">
    <property type="protein sequence ID" value="OPB00399.1"/>
    <property type="molecule type" value="Genomic_DNA"/>
</dbReference>
<evidence type="ECO:0000256" key="1">
    <source>
        <dbReference type="ARBA" id="ARBA00009437"/>
    </source>
</evidence>
<comment type="similarity">
    <text evidence="1">Belongs to the LysR transcriptional regulatory family.</text>
</comment>
<dbReference type="InterPro" id="IPR036388">
    <property type="entry name" value="WH-like_DNA-bd_sf"/>
</dbReference>
<evidence type="ECO:0000259" key="5">
    <source>
        <dbReference type="PROSITE" id="PS50931"/>
    </source>
</evidence>
<dbReference type="OrthoDB" id="5671700at2"/>
<dbReference type="Pfam" id="PF03466">
    <property type="entry name" value="LysR_substrate"/>
    <property type="match status" value="1"/>
</dbReference>
<sequence>MNDDISLWHLFFRIVERGSITKAADDQDLEPSSASRRISSLEKRLNVRLLNRTTRQVTLTEAGSRAYEQMRPLIAEMEGVIADLDGASPLIAGTIRITAPVNFGERHLVSWLTSFQKLHPQILIDLVLSDSRLDLRSEAIDLALRVGELSVSDLVARKIGSMPNVLCASRAYVQAYGKPQKPEDLTTHRAILYSLGQDRHRTRLRLSKDGKEISVELHGVFYLNNVGAILEAVRQGAGIHSGPRWLFQQGISSGELVELLPEWGMSGLPVHLVRLSNRYEAKRVKALGDWIEKCWAEAETMR</sequence>
<dbReference type="Proteomes" id="UP000190965">
    <property type="component" value="Unassembled WGS sequence"/>
</dbReference>
<dbReference type="Pfam" id="PF00126">
    <property type="entry name" value="HTH_1"/>
    <property type="match status" value="1"/>
</dbReference>
<keyword evidence="2" id="KW-0805">Transcription regulation</keyword>
<evidence type="ECO:0000256" key="2">
    <source>
        <dbReference type="ARBA" id="ARBA00023015"/>
    </source>
</evidence>
<reference evidence="6 7" key="1">
    <citation type="submission" date="2016-12" db="EMBL/GenBank/DDBJ databases">
        <title>Draft genome sequences of seven strains of Pseudomonas fluorescens that produce 4-formylaminooxyvinylglycine.</title>
        <authorList>
            <person name="Okrent R.A."/>
            <person name="Manning V.A."/>
            <person name="Trippe K.M."/>
        </authorList>
    </citation>
    <scope>NUCLEOTIDE SEQUENCE [LARGE SCALE GENOMIC DNA]</scope>
    <source>
        <strain evidence="6 7">P5A</strain>
    </source>
</reference>
<dbReference type="FunFam" id="1.10.10.10:FF:000001">
    <property type="entry name" value="LysR family transcriptional regulator"/>
    <property type="match status" value="1"/>
</dbReference>
<dbReference type="InterPro" id="IPR000847">
    <property type="entry name" value="LysR_HTH_N"/>
</dbReference>
<dbReference type="PROSITE" id="PS50931">
    <property type="entry name" value="HTH_LYSR"/>
    <property type="match status" value="1"/>
</dbReference>
<dbReference type="GO" id="GO:0003700">
    <property type="term" value="F:DNA-binding transcription factor activity"/>
    <property type="evidence" value="ECO:0007669"/>
    <property type="project" value="InterPro"/>
</dbReference>
<dbReference type="SUPFAM" id="SSF53850">
    <property type="entry name" value="Periplasmic binding protein-like II"/>
    <property type="match status" value="1"/>
</dbReference>
<dbReference type="InterPro" id="IPR005119">
    <property type="entry name" value="LysR_subst-bd"/>
</dbReference>
<evidence type="ECO:0000256" key="4">
    <source>
        <dbReference type="ARBA" id="ARBA00023163"/>
    </source>
</evidence>
<dbReference type="PANTHER" id="PTHR30537:SF5">
    <property type="entry name" value="HTH-TYPE TRANSCRIPTIONAL ACTIVATOR TTDR-RELATED"/>
    <property type="match status" value="1"/>
</dbReference>
<dbReference type="GO" id="GO:0003677">
    <property type="term" value="F:DNA binding"/>
    <property type="evidence" value="ECO:0007669"/>
    <property type="project" value="UniProtKB-KW"/>
</dbReference>
<dbReference type="CDD" id="cd08422">
    <property type="entry name" value="PBP2_CrgA_like"/>
    <property type="match status" value="1"/>
</dbReference>
<evidence type="ECO:0000313" key="7">
    <source>
        <dbReference type="Proteomes" id="UP000190965"/>
    </source>
</evidence>
<dbReference type="PANTHER" id="PTHR30537">
    <property type="entry name" value="HTH-TYPE TRANSCRIPTIONAL REGULATOR"/>
    <property type="match status" value="1"/>
</dbReference>
<feature type="domain" description="HTH lysR-type" evidence="5">
    <location>
        <begin position="3"/>
        <end position="60"/>
    </location>
</feature>
<name>A0A1T2Z7W1_PSEFL</name>
<dbReference type="InterPro" id="IPR058163">
    <property type="entry name" value="LysR-type_TF_proteobact-type"/>
</dbReference>
<comment type="caution">
    <text evidence="6">The sequence shown here is derived from an EMBL/GenBank/DDBJ whole genome shotgun (WGS) entry which is preliminary data.</text>
</comment>
<dbReference type="Gene3D" id="1.10.10.10">
    <property type="entry name" value="Winged helix-like DNA-binding domain superfamily/Winged helix DNA-binding domain"/>
    <property type="match status" value="1"/>
</dbReference>
<proteinExistence type="inferred from homology"/>
<dbReference type="RefSeq" id="WP_078738232.1">
    <property type="nucleotide sequence ID" value="NZ_MSDF01000002.1"/>
</dbReference>
<accession>A0A1T2Z7W1</accession>
<keyword evidence="4" id="KW-0804">Transcription</keyword>
<organism evidence="6 7">
    <name type="scientific">Pseudomonas fluorescens</name>
    <dbReference type="NCBI Taxonomy" id="294"/>
    <lineage>
        <taxon>Bacteria</taxon>
        <taxon>Pseudomonadati</taxon>
        <taxon>Pseudomonadota</taxon>
        <taxon>Gammaproteobacteria</taxon>
        <taxon>Pseudomonadales</taxon>
        <taxon>Pseudomonadaceae</taxon>
        <taxon>Pseudomonas</taxon>
    </lineage>
</organism>